<evidence type="ECO:0000313" key="12">
    <source>
        <dbReference type="EMBL" id="KAK9912915.1"/>
    </source>
</evidence>
<dbReference type="PANTHER" id="PTHR36766:SF51">
    <property type="entry name" value="DISEASE RESISTANCE RPP13-LIKE PROTEIN 1"/>
    <property type="match status" value="1"/>
</dbReference>
<dbReference type="Proteomes" id="UP001457282">
    <property type="component" value="Unassembled WGS sequence"/>
</dbReference>
<dbReference type="InterPro" id="IPR036388">
    <property type="entry name" value="WH-like_DNA-bd_sf"/>
</dbReference>
<dbReference type="GO" id="GO:0006952">
    <property type="term" value="P:defense response"/>
    <property type="evidence" value="ECO:0007669"/>
    <property type="project" value="UniProtKB-KW"/>
</dbReference>
<evidence type="ECO:0000256" key="4">
    <source>
        <dbReference type="ARBA" id="ARBA00022821"/>
    </source>
</evidence>
<dbReference type="SUPFAM" id="SSF52047">
    <property type="entry name" value="RNI-like"/>
    <property type="match status" value="1"/>
</dbReference>
<comment type="caution">
    <text evidence="12">The sequence shown here is derived from an EMBL/GenBank/DDBJ whole genome shotgun (WGS) entry which is preliminary data.</text>
</comment>
<keyword evidence="3" id="KW-0547">Nucleotide-binding</keyword>
<evidence type="ECO:0000256" key="6">
    <source>
        <dbReference type="SAM" id="MobiDB-lite"/>
    </source>
</evidence>
<keyword evidence="1" id="KW-0433">Leucine-rich repeat</keyword>
<feature type="domain" description="Disease resistance protein winged helix" evidence="10">
    <location>
        <begin position="425"/>
        <end position="493"/>
    </location>
</feature>
<dbReference type="Gene3D" id="1.10.10.10">
    <property type="entry name" value="Winged helix-like DNA-binding domain superfamily/Winged helix DNA-binding domain"/>
    <property type="match status" value="1"/>
</dbReference>
<accession>A0AAW1VYE1</accession>
<dbReference type="InterPro" id="IPR058922">
    <property type="entry name" value="WHD_DRP"/>
</dbReference>
<dbReference type="GO" id="GO:0051707">
    <property type="term" value="P:response to other organism"/>
    <property type="evidence" value="ECO:0007669"/>
    <property type="project" value="UniProtKB-ARBA"/>
</dbReference>
<dbReference type="Gene3D" id="3.80.10.10">
    <property type="entry name" value="Ribonuclease Inhibitor"/>
    <property type="match status" value="4"/>
</dbReference>
<name>A0AAW1VYE1_RUBAR</name>
<keyword evidence="5" id="KW-0067">ATP-binding</keyword>
<feature type="domain" description="Disease resistance protein At4g27190-like leucine-rich repeats" evidence="9">
    <location>
        <begin position="1053"/>
        <end position="1187"/>
    </location>
</feature>
<evidence type="ECO:0000259" key="9">
    <source>
        <dbReference type="Pfam" id="PF23247"/>
    </source>
</evidence>
<evidence type="ECO:0000259" key="7">
    <source>
        <dbReference type="Pfam" id="PF00931"/>
    </source>
</evidence>
<dbReference type="PANTHER" id="PTHR36766">
    <property type="entry name" value="PLANT BROAD-SPECTRUM MILDEW RESISTANCE PROTEIN RPW8"/>
    <property type="match status" value="1"/>
</dbReference>
<dbReference type="InterPro" id="IPR057135">
    <property type="entry name" value="At4g27190-like_LRR"/>
</dbReference>
<dbReference type="InterPro" id="IPR041118">
    <property type="entry name" value="Rx_N"/>
</dbReference>
<protein>
    <recommendedName>
        <fullName evidence="14">P-loop containing nucleoside triphosphate hydrolase, leucine-rich repeat domain, L</fullName>
    </recommendedName>
</protein>
<dbReference type="FunFam" id="1.10.10.10:FF:000322">
    <property type="entry name" value="Probable disease resistance protein At1g63360"/>
    <property type="match status" value="1"/>
</dbReference>
<dbReference type="InterPro" id="IPR042197">
    <property type="entry name" value="Apaf_helical"/>
</dbReference>
<evidence type="ECO:0000313" key="13">
    <source>
        <dbReference type="Proteomes" id="UP001457282"/>
    </source>
</evidence>
<keyword evidence="13" id="KW-1185">Reference proteome</keyword>
<dbReference type="InterPro" id="IPR002182">
    <property type="entry name" value="NB-ARC"/>
</dbReference>
<feature type="domain" description="Disease resistance N-terminal" evidence="8">
    <location>
        <begin position="25"/>
        <end position="97"/>
    </location>
</feature>
<dbReference type="Pfam" id="PF18052">
    <property type="entry name" value="Rx_N"/>
    <property type="match status" value="1"/>
</dbReference>
<evidence type="ECO:0000256" key="2">
    <source>
        <dbReference type="ARBA" id="ARBA00022737"/>
    </source>
</evidence>
<evidence type="ECO:0000259" key="8">
    <source>
        <dbReference type="Pfam" id="PF18052"/>
    </source>
</evidence>
<dbReference type="GO" id="GO:0043531">
    <property type="term" value="F:ADP binding"/>
    <property type="evidence" value="ECO:0007669"/>
    <property type="project" value="InterPro"/>
</dbReference>
<feature type="domain" description="NB-ARC" evidence="7">
    <location>
        <begin position="173"/>
        <end position="343"/>
    </location>
</feature>
<organism evidence="12 13">
    <name type="scientific">Rubus argutus</name>
    <name type="common">Southern blackberry</name>
    <dbReference type="NCBI Taxonomy" id="59490"/>
    <lineage>
        <taxon>Eukaryota</taxon>
        <taxon>Viridiplantae</taxon>
        <taxon>Streptophyta</taxon>
        <taxon>Embryophyta</taxon>
        <taxon>Tracheophyta</taxon>
        <taxon>Spermatophyta</taxon>
        <taxon>Magnoliopsida</taxon>
        <taxon>eudicotyledons</taxon>
        <taxon>Gunneridae</taxon>
        <taxon>Pentapetalae</taxon>
        <taxon>rosids</taxon>
        <taxon>fabids</taxon>
        <taxon>Rosales</taxon>
        <taxon>Rosaceae</taxon>
        <taxon>Rosoideae</taxon>
        <taxon>Rosoideae incertae sedis</taxon>
        <taxon>Rubus</taxon>
    </lineage>
</organism>
<dbReference type="SUPFAM" id="SSF52058">
    <property type="entry name" value="L domain-like"/>
    <property type="match status" value="2"/>
</dbReference>
<feature type="compositionally biased region" description="Polar residues" evidence="6">
    <location>
        <begin position="145"/>
        <end position="159"/>
    </location>
</feature>
<dbReference type="GO" id="GO:0005524">
    <property type="term" value="F:ATP binding"/>
    <property type="evidence" value="ECO:0007669"/>
    <property type="project" value="UniProtKB-KW"/>
</dbReference>
<feature type="region of interest" description="Disordered" evidence="6">
    <location>
        <begin position="142"/>
        <end position="162"/>
    </location>
</feature>
<evidence type="ECO:0000259" key="10">
    <source>
        <dbReference type="Pfam" id="PF23559"/>
    </source>
</evidence>
<evidence type="ECO:0000256" key="3">
    <source>
        <dbReference type="ARBA" id="ARBA00022741"/>
    </source>
</evidence>
<dbReference type="InterPro" id="IPR032675">
    <property type="entry name" value="LRR_dom_sf"/>
</dbReference>
<dbReference type="Pfam" id="PF00931">
    <property type="entry name" value="NB-ARC"/>
    <property type="match status" value="1"/>
</dbReference>
<dbReference type="Gene3D" id="1.20.5.4130">
    <property type="match status" value="1"/>
</dbReference>
<dbReference type="InterPro" id="IPR056789">
    <property type="entry name" value="LRR_R13L1-DRL21"/>
</dbReference>
<keyword evidence="4" id="KW-0611">Plant defense</keyword>
<evidence type="ECO:0000256" key="1">
    <source>
        <dbReference type="ARBA" id="ARBA00022614"/>
    </source>
</evidence>
<dbReference type="EMBL" id="JBEDUW010000007">
    <property type="protein sequence ID" value="KAK9912915.1"/>
    <property type="molecule type" value="Genomic_DNA"/>
</dbReference>
<reference evidence="12 13" key="1">
    <citation type="journal article" date="2023" name="G3 (Bethesda)">
        <title>A chromosome-length genome assembly and annotation of blackberry (Rubus argutus, cv. 'Hillquist').</title>
        <authorList>
            <person name="Bruna T."/>
            <person name="Aryal R."/>
            <person name="Dudchenko O."/>
            <person name="Sargent D.J."/>
            <person name="Mead D."/>
            <person name="Buti M."/>
            <person name="Cavallini A."/>
            <person name="Hytonen T."/>
            <person name="Andres J."/>
            <person name="Pham M."/>
            <person name="Weisz D."/>
            <person name="Mascagni F."/>
            <person name="Usai G."/>
            <person name="Natali L."/>
            <person name="Bassil N."/>
            <person name="Fernandez G.E."/>
            <person name="Lomsadze A."/>
            <person name="Armour M."/>
            <person name="Olukolu B."/>
            <person name="Poorten T."/>
            <person name="Britton C."/>
            <person name="Davik J."/>
            <person name="Ashrafi H."/>
            <person name="Aiden E.L."/>
            <person name="Borodovsky M."/>
            <person name="Worthington M."/>
        </authorList>
    </citation>
    <scope>NUCLEOTIDE SEQUENCE [LARGE SCALE GENOMIC DNA]</scope>
    <source>
        <strain evidence="12">PI 553951</strain>
    </source>
</reference>
<dbReference type="InterPro" id="IPR027417">
    <property type="entry name" value="P-loop_NTPase"/>
</dbReference>
<dbReference type="Pfam" id="PF23247">
    <property type="entry name" value="LRR_RPS2"/>
    <property type="match status" value="1"/>
</dbReference>
<proteinExistence type="predicted"/>
<dbReference type="PRINTS" id="PR00364">
    <property type="entry name" value="DISEASERSIST"/>
</dbReference>
<dbReference type="SUPFAM" id="SSF52540">
    <property type="entry name" value="P-loop containing nucleoside triphosphate hydrolases"/>
    <property type="match status" value="1"/>
</dbReference>
<dbReference type="Pfam" id="PF25019">
    <property type="entry name" value="LRR_R13L1-DRL21"/>
    <property type="match status" value="1"/>
</dbReference>
<dbReference type="Gene3D" id="1.10.8.430">
    <property type="entry name" value="Helical domain of apoptotic protease-activating factors"/>
    <property type="match status" value="1"/>
</dbReference>
<keyword evidence="2" id="KW-0677">Repeat</keyword>
<evidence type="ECO:0008006" key="14">
    <source>
        <dbReference type="Google" id="ProtNLM"/>
    </source>
</evidence>
<sequence>MVAEVFLGAFLEFLLDGLTRHDLLNLSHFRGVDKKLKKWSATLSAIRAVLHDAEKKQLTSQAVSMWLHDLKHLAYDMEDMLDTFSTELLRRRVVNGQNGASTSKVRCLLKLARVDFNFNMNSKMEEIADRLQKISDRKDKLGLVSESNSTTESQRSPSSYVLDGPVVGRDEDKRRIVELLSRDHEASCTTNFQVVAIVGMPGLGKTTLAGHVFNDKAMRQFNPKVWVSVSDRFSLERVTKTIFKLVTSRDSDDLDEFSKVQDLLSESLVGKKFLIVLDDVWSTCDYDSWTKLQSPFRVGAPGSQILVTTREEKVAKLIGATQLYDLKTLSDEDCLKVFKQHINNDRPPNFDLLGKKIVEKCSGLPLAAKTLGGILRCKEAGSWEEVLDDKLWSVSINESNMLTVLKLSYHYLPSNLKRCFAYCSILPNQYEFGKKQLILLWMAEGFLHQSQGSKEMEDIGDDYFAELLSRSLFQKSSKNNSRYEMHDLVGDLARWAAGDICFRLEDNLDGRCSPKTRHSTYITGKFDGVKKFEAFFEAKRLRTFLPLSVSHGHENHLTRKVTSDLLQNLKYLRVLSFDGYQITELPDSIGRLKHLRYLDLSHTLIMSLPESISTLYNLQTLILENCSKLKALPSNMSNLTNLRHLNNSSMLSLEGMPPQLGQLTSLQTLSNFVVGRGRESGVREIGPLYLLRGTFCLSRLENVNNVEDARRADLICKEGLNALQLEWSGRGEMESEVLAMLKPHRNLKELTIKGYGGLKLSTWICNPLFSVLVLLRLDNCTNCRFLPQLGQLPSLKELFIRGMSEVESVGVEFYGEGNLSFPVLENLVFEDMQQWKGWFPCEEDQIVFFPSLKMLSVIRCPKLVVSITNYTKLCALQVHDCNGVVFRGSVNFELLEHMYLSNLSVLRLEIDKTPECMRGLRNVKGLGITNSEESSSLWQYEDTILQHLSSLRSLFIERNSKLLQLHHLTSLQALRLYRCASLVSIPEACLPPSLKDLWIERCDSLIYFARYQIPPSLRRTGIRECKRLKLLVGENVEGSSSSSSSYYLWQEDTSCLEYLEVWECPSLASLSSRGQLPRALKHLHIRDCEQLESITDMFHSDTSLEHIVIQSCANLKSLPEGLCHLTHLQQLIVMDCGSLVSFPIGGLPTTTSNLTSIFIYNCDNLEAFPRGMDTHTSLQTLWIGYCEGLASILEEGFSPNLIELYIVNPFRCQPLSEWGLQLHRLTSLKELWIQGVDPNLVSFPPEEMEMLLPKSLIKIRIGDFPNLRRLSSKALQLLTSLESLKIEDFPKLASIPEEDLPLSLTQLHISNSPHSLHTDWRLHNKRLVTGMSSSPGVRATTTSTRLRDLGNMKELLSAVECGGRGGRNVFT</sequence>
<dbReference type="Pfam" id="PF23559">
    <property type="entry name" value="WHD_DRP"/>
    <property type="match status" value="1"/>
</dbReference>
<evidence type="ECO:0000256" key="5">
    <source>
        <dbReference type="ARBA" id="ARBA00022840"/>
    </source>
</evidence>
<evidence type="ECO:0000259" key="11">
    <source>
        <dbReference type="Pfam" id="PF25019"/>
    </source>
</evidence>
<feature type="domain" description="R13L1/DRL21-like LRR repeat region" evidence="11">
    <location>
        <begin position="684"/>
        <end position="803"/>
    </location>
</feature>
<gene>
    <name evidence="12" type="ORF">M0R45_036748</name>
</gene>
<dbReference type="Gene3D" id="3.40.50.300">
    <property type="entry name" value="P-loop containing nucleotide triphosphate hydrolases"/>
    <property type="match status" value="1"/>
</dbReference>